<organism evidence="1 2">
    <name type="scientific">Cochliobolus sativus (strain ND90Pr / ATCC 201652)</name>
    <name type="common">Common root rot and spot blotch fungus</name>
    <name type="synonym">Bipolaris sorokiniana</name>
    <dbReference type="NCBI Taxonomy" id="665912"/>
    <lineage>
        <taxon>Eukaryota</taxon>
        <taxon>Fungi</taxon>
        <taxon>Dikarya</taxon>
        <taxon>Ascomycota</taxon>
        <taxon>Pezizomycotina</taxon>
        <taxon>Dothideomycetes</taxon>
        <taxon>Pleosporomycetidae</taxon>
        <taxon>Pleosporales</taxon>
        <taxon>Pleosporineae</taxon>
        <taxon>Pleosporaceae</taxon>
        <taxon>Bipolaris</taxon>
    </lineage>
</organism>
<sequence>MDKPSCAPLPLIMTSINDLHADPDGYPMNIDPLQSPPVVPVQASEVEPELSIDPPILRRIGQSEWSQYEHFIRLNHHHMELKELRKPILKESSDMPSDQWKKALSAWGLPKSIPKPVAKFIRKKAHLREIEEGKKTSFRYRKQAAPNDKIRRYAQEYANEALSSIASSPSNLTYNTSKSPHLTHAIPVNQTNRNDMSERSEFYNGQDVDGFLAVSQNAQTLIKHSDYPGAKLAFIEALEGLEALLGATNKVAIDVLLCFADAAIEKEDFDGAMERLRKSYTHHQELLGDNDKKTLLSFSRLGFVYDAEEKHASETSLEDMFNHTLGLNSQIAAIYRKLGDFESSEEKLCDLIWQAEGLGDTYRDQVAYFKHELAHLYSDEKWRLAKVPLGGAVPPRYRVEKILLEAIHDFAVIFNEGPHYLCSLEQLRRYYEMTGEVHKLSALITEKIEPILSAIRPTDRSRIEKYLELMQGAISSFWRLREYEKADLWLYWRQQQIENLDTKGDYSLEALSNLIMHAKTYLDRSMPHFAEPLLEKTQQIASQILPSDHSIHKTIAETINNKAWAYGTCNCCLVNSPGPILRALSISFSFSGC</sequence>
<dbReference type="STRING" id="665912.M2SD47"/>
<dbReference type="EMBL" id="KB445642">
    <property type="protein sequence ID" value="EMD65213.1"/>
    <property type="molecule type" value="Genomic_DNA"/>
</dbReference>
<dbReference type="OrthoDB" id="3563771at2759"/>
<dbReference type="GeneID" id="19138439"/>
<dbReference type="RefSeq" id="XP_007699676.1">
    <property type="nucleotide sequence ID" value="XM_007701486.1"/>
</dbReference>
<evidence type="ECO:0000313" key="2">
    <source>
        <dbReference type="Proteomes" id="UP000016934"/>
    </source>
</evidence>
<protein>
    <recommendedName>
        <fullName evidence="3">Clr5 domain-containing protein</fullName>
    </recommendedName>
</protein>
<evidence type="ECO:0008006" key="3">
    <source>
        <dbReference type="Google" id="ProtNLM"/>
    </source>
</evidence>
<accession>M2SD47</accession>
<dbReference type="SUPFAM" id="SSF48452">
    <property type="entry name" value="TPR-like"/>
    <property type="match status" value="1"/>
</dbReference>
<evidence type="ECO:0000313" key="1">
    <source>
        <dbReference type="EMBL" id="EMD65213.1"/>
    </source>
</evidence>
<proteinExistence type="predicted"/>
<dbReference type="Gene3D" id="1.25.40.10">
    <property type="entry name" value="Tetratricopeptide repeat domain"/>
    <property type="match status" value="1"/>
</dbReference>
<dbReference type="HOGENOM" id="CLU_462298_0_0_1"/>
<dbReference type="eggNOG" id="ENOG502SJRB">
    <property type="taxonomic scope" value="Eukaryota"/>
</dbReference>
<dbReference type="InterPro" id="IPR011990">
    <property type="entry name" value="TPR-like_helical_dom_sf"/>
</dbReference>
<dbReference type="KEGG" id="bsc:COCSADRAFT_356572"/>
<dbReference type="Proteomes" id="UP000016934">
    <property type="component" value="Unassembled WGS sequence"/>
</dbReference>
<dbReference type="OMA" id="KSYTHHQ"/>
<name>M2SD47_COCSN</name>
<dbReference type="AlphaFoldDB" id="M2SD47"/>
<keyword evidence="2" id="KW-1185">Reference proteome</keyword>
<reference evidence="2" key="2">
    <citation type="journal article" date="2013" name="PLoS Genet.">
        <title>Comparative genome structure, secondary metabolite, and effector coding capacity across Cochliobolus pathogens.</title>
        <authorList>
            <person name="Condon B.J."/>
            <person name="Leng Y."/>
            <person name="Wu D."/>
            <person name="Bushley K.E."/>
            <person name="Ohm R.A."/>
            <person name="Otillar R."/>
            <person name="Martin J."/>
            <person name="Schackwitz W."/>
            <person name="Grimwood J."/>
            <person name="MohdZainudin N."/>
            <person name="Xue C."/>
            <person name="Wang R."/>
            <person name="Manning V.A."/>
            <person name="Dhillon B."/>
            <person name="Tu Z.J."/>
            <person name="Steffenson B.J."/>
            <person name="Salamov A."/>
            <person name="Sun H."/>
            <person name="Lowry S."/>
            <person name="LaButti K."/>
            <person name="Han J."/>
            <person name="Copeland A."/>
            <person name="Lindquist E."/>
            <person name="Barry K."/>
            <person name="Schmutz J."/>
            <person name="Baker S.E."/>
            <person name="Ciuffetti L.M."/>
            <person name="Grigoriev I.V."/>
            <person name="Zhong S."/>
            <person name="Turgeon B.G."/>
        </authorList>
    </citation>
    <scope>NUCLEOTIDE SEQUENCE [LARGE SCALE GENOMIC DNA]</scope>
    <source>
        <strain evidence="2">ND90Pr / ATCC 201652</strain>
    </source>
</reference>
<gene>
    <name evidence="1" type="ORF">COCSADRAFT_356572</name>
</gene>
<reference evidence="1 2" key="1">
    <citation type="journal article" date="2012" name="PLoS Pathog.">
        <title>Diverse lifestyles and strategies of plant pathogenesis encoded in the genomes of eighteen Dothideomycetes fungi.</title>
        <authorList>
            <person name="Ohm R.A."/>
            <person name="Feau N."/>
            <person name="Henrissat B."/>
            <person name="Schoch C.L."/>
            <person name="Horwitz B.A."/>
            <person name="Barry K.W."/>
            <person name="Condon B.J."/>
            <person name="Copeland A.C."/>
            <person name="Dhillon B."/>
            <person name="Glaser F."/>
            <person name="Hesse C.N."/>
            <person name="Kosti I."/>
            <person name="LaButti K."/>
            <person name="Lindquist E.A."/>
            <person name="Lucas S."/>
            <person name="Salamov A.A."/>
            <person name="Bradshaw R.E."/>
            <person name="Ciuffetti L."/>
            <person name="Hamelin R.C."/>
            <person name="Kema G.H.J."/>
            <person name="Lawrence C."/>
            <person name="Scott J.A."/>
            <person name="Spatafora J.W."/>
            <person name="Turgeon B.G."/>
            <person name="de Wit P.J.G.M."/>
            <person name="Zhong S."/>
            <person name="Goodwin S.B."/>
            <person name="Grigoriev I.V."/>
        </authorList>
    </citation>
    <scope>NUCLEOTIDE SEQUENCE [LARGE SCALE GENOMIC DNA]</scope>
    <source>
        <strain evidence="2">ND90Pr / ATCC 201652</strain>
    </source>
</reference>